<evidence type="ECO:0000256" key="6">
    <source>
        <dbReference type="ARBA" id="ARBA00022692"/>
    </source>
</evidence>
<feature type="domain" description="TonB C-terminal" evidence="11">
    <location>
        <begin position="312"/>
        <end position="409"/>
    </location>
</feature>
<keyword evidence="4" id="KW-1003">Cell membrane</keyword>
<dbReference type="AlphaFoldDB" id="A0A6N6MBL1"/>
<evidence type="ECO:0000313" key="13">
    <source>
        <dbReference type="Proteomes" id="UP000435357"/>
    </source>
</evidence>
<dbReference type="EMBL" id="WACR01000001">
    <property type="protein sequence ID" value="KAB1065927.1"/>
    <property type="molecule type" value="Genomic_DNA"/>
</dbReference>
<sequence length="413" mass="47362">MNQIIEPIIWLNIGIAISALLYFTLLKNTTTFRFNRFFLILVPFVFVALYFMPWSQSITVFEGYAVNMEEFVVGEGNGQSQNQQTNYLLIGLVSVLIIGVVLSLKNTLTAFLETRKSVETHESVYMGDFEQPFSFLNKVFIPKKFKEEQSLNYIINHERIHVEQAHYLDLLVVEFFQVIAWFNPFFWLLRKQVKMNHEFLADQGIVENEKNINDYKQVLLSASLGIRAVSLYSMFAQESPLKRRIDMINKSKKPIHWLRLFTVITIVGGSALMLKSCTEDKLDQKEEQAKTVQSEIEPEDIENIEIDPKFPGGNEALFKYLGDAIVYPESAKEEGVNGVVYCRFIIDKDGSVKNIEVLKGVNPEIDQAAKDAIANMPDWEPGVHKDGHAVPVEYNIPIRFTLKGENEESEKKK</sequence>
<keyword evidence="9 10" id="KW-0472">Membrane</keyword>
<dbReference type="Proteomes" id="UP000435357">
    <property type="component" value="Unassembled WGS sequence"/>
</dbReference>
<evidence type="ECO:0000256" key="2">
    <source>
        <dbReference type="ARBA" id="ARBA00006555"/>
    </source>
</evidence>
<dbReference type="Pfam" id="PF03544">
    <property type="entry name" value="TonB_C"/>
    <property type="match status" value="1"/>
</dbReference>
<evidence type="ECO:0000256" key="10">
    <source>
        <dbReference type="SAM" id="Phobius"/>
    </source>
</evidence>
<evidence type="ECO:0000256" key="9">
    <source>
        <dbReference type="ARBA" id="ARBA00023136"/>
    </source>
</evidence>
<dbReference type="NCBIfam" id="TIGR01352">
    <property type="entry name" value="tonB_Cterm"/>
    <property type="match status" value="1"/>
</dbReference>
<evidence type="ECO:0000256" key="8">
    <source>
        <dbReference type="ARBA" id="ARBA00022989"/>
    </source>
</evidence>
<gene>
    <name evidence="12" type="ORF">F3059_00200</name>
</gene>
<dbReference type="InterPro" id="IPR008756">
    <property type="entry name" value="Peptidase_M56"/>
</dbReference>
<proteinExistence type="inferred from homology"/>
<feature type="transmembrane region" description="Helical" evidence="10">
    <location>
        <begin position="257"/>
        <end position="274"/>
    </location>
</feature>
<dbReference type="SUPFAM" id="SSF74653">
    <property type="entry name" value="TolA/TonB C-terminal domain"/>
    <property type="match status" value="1"/>
</dbReference>
<comment type="caution">
    <text evidence="12">The sequence shown here is derived from an EMBL/GenBank/DDBJ whole genome shotgun (WGS) entry which is preliminary data.</text>
</comment>
<keyword evidence="7" id="KW-0653">Protein transport</keyword>
<protein>
    <submittedName>
        <fullName evidence="12">M56 family metallopeptidase</fullName>
    </submittedName>
</protein>
<feature type="transmembrane region" description="Helical" evidence="10">
    <location>
        <begin position="7"/>
        <end position="25"/>
    </location>
</feature>
<accession>A0A6N6MBL1</accession>
<dbReference type="GO" id="GO:0055085">
    <property type="term" value="P:transmembrane transport"/>
    <property type="evidence" value="ECO:0007669"/>
    <property type="project" value="InterPro"/>
</dbReference>
<evidence type="ECO:0000256" key="1">
    <source>
        <dbReference type="ARBA" id="ARBA00004383"/>
    </source>
</evidence>
<keyword evidence="8 10" id="KW-1133">Transmembrane helix</keyword>
<dbReference type="Gene3D" id="3.30.1150.10">
    <property type="match status" value="1"/>
</dbReference>
<dbReference type="GO" id="GO:0015031">
    <property type="term" value="P:protein transport"/>
    <property type="evidence" value="ECO:0007669"/>
    <property type="project" value="UniProtKB-KW"/>
</dbReference>
<dbReference type="GO" id="GO:0098797">
    <property type="term" value="C:plasma membrane protein complex"/>
    <property type="evidence" value="ECO:0007669"/>
    <property type="project" value="TreeGrafter"/>
</dbReference>
<evidence type="ECO:0000256" key="4">
    <source>
        <dbReference type="ARBA" id="ARBA00022475"/>
    </source>
</evidence>
<dbReference type="Pfam" id="PF05569">
    <property type="entry name" value="Peptidase_M56"/>
    <property type="match status" value="1"/>
</dbReference>
<dbReference type="PANTHER" id="PTHR33446:SF2">
    <property type="entry name" value="PROTEIN TONB"/>
    <property type="match status" value="1"/>
</dbReference>
<evidence type="ECO:0000313" key="12">
    <source>
        <dbReference type="EMBL" id="KAB1065927.1"/>
    </source>
</evidence>
<dbReference type="InterPro" id="IPR006260">
    <property type="entry name" value="TonB/TolA_C"/>
</dbReference>
<organism evidence="12 13">
    <name type="scientific">Salibacter halophilus</name>
    <dbReference type="NCBI Taxonomy" id="1803916"/>
    <lineage>
        <taxon>Bacteria</taxon>
        <taxon>Pseudomonadati</taxon>
        <taxon>Bacteroidota</taxon>
        <taxon>Flavobacteriia</taxon>
        <taxon>Flavobacteriales</taxon>
        <taxon>Salibacteraceae</taxon>
        <taxon>Salibacter</taxon>
    </lineage>
</organism>
<dbReference type="PROSITE" id="PS52015">
    <property type="entry name" value="TONB_CTD"/>
    <property type="match status" value="1"/>
</dbReference>
<reference evidence="12 13" key="1">
    <citation type="submission" date="2019-09" db="EMBL/GenBank/DDBJ databases">
        <title>Genomes of Cryomorphaceae.</title>
        <authorList>
            <person name="Bowman J.P."/>
        </authorList>
    </citation>
    <scope>NUCLEOTIDE SEQUENCE [LARGE SCALE GENOMIC DNA]</scope>
    <source>
        <strain evidence="12 13">KCTC 52047</strain>
    </source>
</reference>
<comment type="subcellular location">
    <subcellularLocation>
        <location evidence="1">Cell inner membrane</location>
        <topology evidence="1">Single-pass membrane protein</topology>
        <orientation evidence="1">Periplasmic side</orientation>
    </subcellularLocation>
</comment>
<name>A0A6N6MBL1_9FLAO</name>
<keyword evidence="5" id="KW-0997">Cell inner membrane</keyword>
<evidence type="ECO:0000256" key="5">
    <source>
        <dbReference type="ARBA" id="ARBA00022519"/>
    </source>
</evidence>
<evidence type="ECO:0000259" key="11">
    <source>
        <dbReference type="PROSITE" id="PS52015"/>
    </source>
</evidence>
<dbReference type="InterPro" id="IPR051045">
    <property type="entry name" value="TonB-dependent_transducer"/>
</dbReference>
<dbReference type="CDD" id="cd07341">
    <property type="entry name" value="M56_BlaR1_MecR1_like"/>
    <property type="match status" value="1"/>
</dbReference>
<keyword evidence="6 10" id="KW-0812">Transmembrane</keyword>
<dbReference type="InterPro" id="IPR037682">
    <property type="entry name" value="TonB_C"/>
</dbReference>
<dbReference type="OrthoDB" id="1522859at2"/>
<keyword evidence="3" id="KW-0813">Transport</keyword>
<dbReference type="RefSeq" id="WP_151165915.1">
    <property type="nucleotide sequence ID" value="NZ_WACR01000001.1"/>
</dbReference>
<feature type="transmembrane region" description="Helical" evidence="10">
    <location>
        <begin position="37"/>
        <end position="54"/>
    </location>
</feature>
<keyword evidence="13" id="KW-1185">Reference proteome</keyword>
<feature type="transmembrane region" description="Helical" evidence="10">
    <location>
        <begin position="87"/>
        <end position="108"/>
    </location>
</feature>
<comment type="similarity">
    <text evidence="2">Belongs to the TonB family.</text>
</comment>
<evidence type="ECO:0000256" key="7">
    <source>
        <dbReference type="ARBA" id="ARBA00022927"/>
    </source>
</evidence>
<evidence type="ECO:0000256" key="3">
    <source>
        <dbReference type="ARBA" id="ARBA00022448"/>
    </source>
</evidence>
<dbReference type="PANTHER" id="PTHR33446">
    <property type="entry name" value="PROTEIN TONB-RELATED"/>
    <property type="match status" value="1"/>
</dbReference>
<dbReference type="GO" id="GO:0031992">
    <property type="term" value="F:energy transducer activity"/>
    <property type="evidence" value="ECO:0007669"/>
    <property type="project" value="TreeGrafter"/>
</dbReference>